<dbReference type="GO" id="GO:0008814">
    <property type="term" value="F:citrate CoA-transferase activity"/>
    <property type="evidence" value="ECO:0007669"/>
    <property type="project" value="InterPro"/>
</dbReference>
<dbReference type="RefSeq" id="WP_154151286.1">
    <property type="nucleotide sequence ID" value="NZ_SZWE01000001.1"/>
</dbReference>
<dbReference type="Proteomes" id="UP000564704">
    <property type="component" value="Unassembled WGS sequence"/>
</dbReference>
<name>A0A844CQK5_9RHOB</name>
<dbReference type="InterPro" id="IPR037171">
    <property type="entry name" value="NagB/RpiA_transferase-like"/>
</dbReference>
<accession>A0A844CQK5</accession>
<protein>
    <submittedName>
        <fullName evidence="2">Citrate lyase subunit alpha</fullName>
    </submittedName>
</protein>
<dbReference type="EMBL" id="SZWE01000001">
    <property type="protein sequence ID" value="MRU15755.1"/>
    <property type="molecule type" value="Genomic_DNA"/>
</dbReference>
<dbReference type="Pfam" id="PF04223">
    <property type="entry name" value="CitF"/>
    <property type="match status" value="1"/>
</dbReference>
<evidence type="ECO:0000256" key="1">
    <source>
        <dbReference type="SAM" id="MobiDB-lite"/>
    </source>
</evidence>
<dbReference type="PANTHER" id="PTHR40596">
    <property type="entry name" value="CITRATE LYASE ALPHA CHAIN"/>
    <property type="match status" value="1"/>
</dbReference>
<dbReference type="GO" id="GO:0006084">
    <property type="term" value="P:acetyl-CoA metabolic process"/>
    <property type="evidence" value="ECO:0007669"/>
    <property type="project" value="InterPro"/>
</dbReference>
<keyword evidence="2" id="KW-0456">Lyase</keyword>
<keyword evidence="3" id="KW-1185">Reference proteome</keyword>
<feature type="region of interest" description="Disordered" evidence="1">
    <location>
        <begin position="22"/>
        <end position="41"/>
    </location>
</feature>
<gene>
    <name evidence="2" type="ORF">FDP25_09980</name>
</gene>
<evidence type="ECO:0000313" key="2">
    <source>
        <dbReference type="EMBL" id="MRU15755.1"/>
    </source>
</evidence>
<dbReference type="InterPro" id="IPR006472">
    <property type="entry name" value="Citrate_lyase_asu"/>
</dbReference>
<sequence>MAGRPTLPAFIQGYGPVTPWDGVGPALGAPRKPRSGRTPRRSATLQDAIAASGLQDGGTVSFHHHLRNGDTLMVETLNTCARMGLRGLHIAPSSIFPCHAGLVPLIEDEIITRITTSYMNGPVADAVGAGRLATPAVLQTHGGRAAAIEDGRLAIDLAMIAAPAVDAAGNITGAIGRSACGPLGYAMVDAGHARHVIAATDMPDQDLPRVCIPSNRIDQIVKLDSLGEAGKIASGTTARQPGPEGDKIAAMTAALIDLTELRRPGFSFQTGAGATSIAVARKLAPLMAARGVCGDFACGGITGPLIEMHKAGLFHELRDVQAFDQIAVQSYARDPLHHGISASDYASPARSDAVAHQLGVVVLGAAEVDRGLNVNVTTTSDGRIIGGSGGHSDVAEGARMTIVTTSLLSKSGPKIMQDVLHRTTPGASIDAVVTEAGVTLISDGWQHAQKPLENAGVPTISRQKLFGDHGDMARSDWPDGRIVAVSEYRDGRIIDVIRAK</sequence>
<evidence type="ECO:0000313" key="3">
    <source>
        <dbReference type="Proteomes" id="UP000564704"/>
    </source>
</evidence>
<dbReference type="OrthoDB" id="9767643at2"/>
<dbReference type="AlphaFoldDB" id="A0A844CQK5"/>
<reference evidence="2 3" key="1">
    <citation type="submission" date="2019-05" db="EMBL/GenBank/DDBJ databases">
        <title>Roseovarius bejariae sp. nov., a moderately halophylic bacterium isolated from a saline soil in Rambla Salada (Murcia).</title>
        <authorList>
            <person name="Castro D.J."/>
            <person name="Gomez-Altuve A."/>
            <person name="Reina J.C."/>
            <person name="Rodriguez M."/>
            <person name="Sampedro I."/>
            <person name="Llamas I."/>
            <person name="Martinez-Checa F."/>
        </authorList>
    </citation>
    <scope>NUCLEOTIDE SEQUENCE [LARGE SCALE GENOMIC DNA]</scope>
    <source>
        <strain evidence="2 3">A21</strain>
    </source>
</reference>
<dbReference type="PANTHER" id="PTHR40596:SF1">
    <property type="entry name" value="CITRATE LYASE ALPHA CHAIN"/>
    <property type="match status" value="1"/>
</dbReference>
<dbReference type="SUPFAM" id="SSF100950">
    <property type="entry name" value="NagB/RpiA/CoA transferase-like"/>
    <property type="match status" value="2"/>
</dbReference>
<dbReference type="GO" id="GO:0005737">
    <property type="term" value="C:cytoplasm"/>
    <property type="evidence" value="ECO:0007669"/>
    <property type="project" value="InterPro"/>
</dbReference>
<comment type="caution">
    <text evidence="2">The sequence shown here is derived from an EMBL/GenBank/DDBJ whole genome shotgun (WGS) entry which is preliminary data.</text>
</comment>
<dbReference type="GO" id="GO:0016829">
    <property type="term" value="F:lyase activity"/>
    <property type="evidence" value="ECO:0007669"/>
    <property type="project" value="UniProtKB-KW"/>
</dbReference>
<dbReference type="Gene3D" id="3.40.1080.10">
    <property type="entry name" value="Glutaconate Coenzyme A-transferase"/>
    <property type="match status" value="2"/>
</dbReference>
<feature type="compositionally biased region" description="Basic residues" evidence="1">
    <location>
        <begin position="31"/>
        <end position="40"/>
    </location>
</feature>
<proteinExistence type="predicted"/>
<organism evidence="2 3">
    <name type="scientific">Roseovarius bejariae</name>
    <dbReference type="NCBI Taxonomy" id="2576383"/>
    <lineage>
        <taxon>Bacteria</taxon>
        <taxon>Pseudomonadati</taxon>
        <taxon>Pseudomonadota</taxon>
        <taxon>Alphaproteobacteria</taxon>
        <taxon>Rhodobacterales</taxon>
        <taxon>Roseobacteraceae</taxon>
        <taxon>Roseovarius</taxon>
    </lineage>
</organism>
<dbReference type="GO" id="GO:0009346">
    <property type="term" value="C:ATP-independent citrate lyase complex"/>
    <property type="evidence" value="ECO:0007669"/>
    <property type="project" value="InterPro"/>
</dbReference>